<dbReference type="KEGG" id="ssei:FJR45_03525"/>
<keyword evidence="12 13" id="KW-0003">3Fe-4S</keyword>
<evidence type="ECO:0000259" key="15">
    <source>
        <dbReference type="Pfam" id="PF14720"/>
    </source>
</evidence>
<feature type="binding site" evidence="13">
    <location>
        <position position="278"/>
    </location>
    <ligand>
        <name>[4Fe-4S] cluster</name>
        <dbReference type="ChEBI" id="CHEBI:49883"/>
        <label>2</label>
    </ligand>
</feature>
<sequence>MKYETQKSLLFSKESQLNTNKGEVFYKNLYRHCEDRLIKLRKKVSFSDEDVTTVLAEEGYERRDFMKWVSATTAALMLPAFFEPLVAQTIEVLNRVPVIWVNLQDCAGNSEALLRADGPTVDELILDIISLEFHELLMAPSGEAAEIQLEDAMTTFKGEYLLFVEGSIPTADGGIYGTIGTSGEKYVDHIKRVAVDAAGIVAVGTCATYGGVSAAYPNPTGACGVMDIIKDKPIVNIPACPANPANMLGVILMYAMTGELPELDTLLRPKFAFGTRIHDTCERRVHFDAGEYVEEWGDAAAQAGHCLYKMGCKGPMTFNNCPTVKFNRGESWPVAAGHGCIGCSEPGFFDKFNHFEAPTPYDKTYNPAADLTTITEGVVVLTAFSQFLNKEEYNNGN</sequence>
<feature type="domain" description="Cytochrome-c3 hydrogenase C-terminal" evidence="15">
    <location>
        <begin position="273"/>
        <end position="355"/>
    </location>
</feature>
<keyword evidence="17" id="KW-1185">Reference proteome</keyword>
<dbReference type="GO" id="GO:0016020">
    <property type="term" value="C:membrane"/>
    <property type="evidence" value="ECO:0007669"/>
    <property type="project" value="TreeGrafter"/>
</dbReference>
<evidence type="ECO:0000256" key="2">
    <source>
        <dbReference type="ARBA" id="ARBA00001966"/>
    </source>
</evidence>
<accession>A0A7M1B322</accession>
<dbReference type="GO" id="GO:0009375">
    <property type="term" value="C:ferredoxin hydrogenase complex"/>
    <property type="evidence" value="ECO:0007669"/>
    <property type="project" value="InterPro"/>
</dbReference>
<evidence type="ECO:0000256" key="4">
    <source>
        <dbReference type="ARBA" id="ARBA00006605"/>
    </source>
</evidence>
<name>A0A7M1B322_9BACT</name>
<dbReference type="AlphaFoldDB" id="A0A7M1B322"/>
<keyword evidence="8" id="KW-0732">Signal</keyword>
<feature type="binding site" evidence="13">
    <location>
        <position position="240"/>
    </location>
    <ligand>
        <name>[4Fe-4S] cluster</name>
        <dbReference type="ChEBI" id="CHEBI:49883"/>
        <label>1</label>
    </ligand>
</feature>
<dbReference type="Gene3D" id="3.40.50.700">
    <property type="entry name" value="NADH:ubiquinone oxidoreductase-like, 20kDa subunit"/>
    <property type="match status" value="1"/>
</dbReference>
<evidence type="ECO:0000256" key="7">
    <source>
        <dbReference type="ARBA" id="ARBA00022723"/>
    </source>
</evidence>
<comment type="similarity">
    <text evidence="4">Belongs to the [NiFe]/[NiFeSe] hydrogenase small subunit family.</text>
</comment>
<dbReference type="GO" id="GO:0030313">
    <property type="term" value="C:cell envelope"/>
    <property type="evidence" value="ECO:0007669"/>
    <property type="project" value="UniProtKB-SubCell"/>
</dbReference>
<evidence type="ECO:0000256" key="11">
    <source>
        <dbReference type="ARBA" id="ARBA00023014"/>
    </source>
</evidence>
<dbReference type="SUPFAM" id="SSF56770">
    <property type="entry name" value="HydA/Nqo6-like"/>
    <property type="match status" value="1"/>
</dbReference>
<dbReference type="PRINTS" id="PR00614">
    <property type="entry name" value="NIHGNASESMLL"/>
</dbReference>
<dbReference type="InterPro" id="IPR027394">
    <property type="entry name" value="Cytochrome-c3_hydrogenase_C"/>
</dbReference>
<feature type="binding site" evidence="13">
    <location>
        <position position="340"/>
    </location>
    <ligand>
        <name>[3Fe-4S] cluster</name>
        <dbReference type="ChEBI" id="CHEBI:21137"/>
    </ligand>
</feature>
<feature type="binding site" evidence="13">
    <location>
        <position position="312"/>
    </location>
    <ligand>
        <name>[4Fe-4S] cluster</name>
        <dbReference type="ChEBI" id="CHEBI:49883"/>
        <label>2</label>
    </ligand>
</feature>
<dbReference type="GO" id="GO:0009055">
    <property type="term" value="F:electron transfer activity"/>
    <property type="evidence" value="ECO:0007669"/>
    <property type="project" value="TreeGrafter"/>
</dbReference>
<dbReference type="Gene3D" id="4.10.480.10">
    <property type="entry name" value="Cytochrome-c3 hydrogenase, C-terminal domain"/>
    <property type="match status" value="1"/>
</dbReference>
<dbReference type="GO" id="GO:0009061">
    <property type="term" value="P:anaerobic respiration"/>
    <property type="evidence" value="ECO:0007669"/>
    <property type="project" value="TreeGrafter"/>
</dbReference>
<evidence type="ECO:0000256" key="12">
    <source>
        <dbReference type="ARBA" id="ARBA00023291"/>
    </source>
</evidence>
<evidence type="ECO:0000256" key="8">
    <source>
        <dbReference type="ARBA" id="ARBA00022729"/>
    </source>
</evidence>
<comment type="subcellular location">
    <subcellularLocation>
        <location evidence="3">Cell envelope</location>
    </subcellularLocation>
</comment>
<feature type="binding site" evidence="13">
    <location>
        <position position="281"/>
    </location>
    <ligand>
        <name>[4Fe-4S] cluster</name>
        <dbReference type="ChEBI" id="CHEBI:49883"/>
        <label>2</label>
    </ligand>
</feature>
<organism evidence="16 17">
    <name type="scientific">Sulfurimonas sediminis</name>
    <dbReference type="NCBI Taxonomy" id="2590020"/>
    <lineage>
        <taxon>Bacteria</taxon>
        <taxon>Pseudomonadati</taxon>
        <taxon>Campylobacterota</taxon>
        <taxon>Epsilonproteobacteria</taxon>
        <taxon>Campylobacterales</taxon>
        <taxon>Sulfurimonadaceae</taxon>
        <taxon>Sulfurimonas</taxon>
    </lineage>
</organism>
<dbReference type="InterPro" id="IPR001821">
    <property type="entry name" value="NiFe_hydrogenase_ssu"/>
</dbReference>
<keyword evidence="10 13" id="KW-0408">Iron</keyword>
<dbReference type="GO" id="GO:0008901">
    <property type="term" value="F:ferredoxin hydrogenase activity"/>
    <property type="evidence" value="ECO:0007669"/>
    <property type="project" value="InterPro"/>
</dbReference>
<dbReference type="Pfam" id="PF01058">
    <property type="entry name" value="Oxidored_q6"/>
    <property type="match status" value="1"/>
</dbReference>
<evidence type="ECO:0000256" key="5">
    <source>
        <dbReference type="ARBA" id="ARBA00011771"/>
    </source>
</evidence>
<protein>
    <submittedName>
        <fullName evidence="16">Hydrogenase small subunit</fullName>
    </submittedName>
</protein>
<dbReference type="RefSeq" id="WP_193151382.1">
    <property type="nucleotide sequence ID" value="NZ_CP041235.1"/>
</dbReference>
<dbReference type="InterPro" id="IPR037024">
    <property type="entry name" value="NiFe_Hase_small_N_sf"/>
</dbReference>
<feature type="binding site" evidence="13">
    <location>
        <position position="206"/>
    </location>
    <ligand>
        <name>[4Fe-4S] cluster</name>
        <dbReference type="ChEBI" id="CHEBI:49883"/>
        <label>1</label>
    </ligand>
</feature>
<feature type="binding site" evidence="13">
    <location>
        <position position="343"/>
    </location>
    <ligand>
        <name>[3Fe-4S] cluster</name>
        <dbReference type="ChEBI" id="CHEBI:21137"/>
    </ligand>
</feature>
<dbReference type="Proteomes" id="UP000593719">
    <property type="component" value="Chromosome"/>
</dbReference>
<evidence type="ECO:0000256" key="6">
    <source>
        <dbReference type="ARBA" id="ARBA00022485"/>
    </source>
</evidence>
<dbReference type="NCBIfam" id="TIGR00391">
    <property type="entry name" value="hydA"/>
    <property type="match status" value="1"/>
</dbReference>
<dbReference type="GO" id="GO:0051539">
    <property type="term" value="F:4 iron, 4 sulfur cluster binding"/>
    <property type="evidence" value="ECO:0007669"/>
    <property type="project" value="UniProtKB-KW"/>
</dbReference>
<evidence type="ECO:0000256" key="13">
    <source>
        <dbReference type="PIRSR" id="PIRSR000310-1"/>
    </source>
</evidence>
<reference evidence="16 17" key="1">
    <citation type="submission" date="2019-06" db="EMBL/GenBank/DDBJ databases">
        <title>Sulfurimonas gotlandica sp. nov., a chemoautotrophic and psychrotolerant epsilonproteobacterium isolated from a pelagic redoxcline, and an emended description of the genus Sulfurimonas.</title>
        <authorList>
            <person name="Wang S."/>
            <person name="Jiang L."/>
            <person name="Shao Z."/>
        </authorList>
    </citation>
    <scope>NUCLEOTIDE SEQUENCE [LARGE SCALE GENOMIC DNA]</scope>
    <source>
        <strain evidence="16 17">S2-6</strain>
    </source>
</reference>
<feature type="domain" description="NADH:ubiquinone oxidoreductase-like 20kDa subunit" evidence="14">
    <location>
        <begin position="106"/>
        <end position="253"/>
    </location>
</feature>
<evidence type="ECO:0000259" key="14">
    <source>
        <dbReference type="Pfam" id="PF01058"/>
    </source>
</evidence>
<feature type="binding site" evidence="13">
    <location>
        <position position="306"/>
    </location>
    <ligand>
        <name>[4Fe-4S] cluster</name>
        <dbReference type="ChEBI" id="CHEBI:49883"/>
        <label>2</label>
    </ligand>
</feature>
<feature type="binding site" evidence="13">
    <location>
        <position position="321"/>
    </location>
    <ligand>
        <name>[3Fe-4S] cluster</name>
        <dbReference type="ChEBI" id="CHEBI:21137"/>
    </ligand>
</feature>
<comment type="subunit">
    <text evidence="5">Heterodimer of a large and a small subunit.</text>
</comment>
<comment type="cofactor">
    <cofactor evidence="2">
        <name>[4Fe-4S] cluster</name>
        <dbReference type="ChEBI" id="CHEBI:49883"/>
    </cofactor>
</comment>
<comment type="cofactor">
    <cofactor evidence="1">
        <name>[3Fe-4S] cluster</name>
        <dbReference type="ChEBI" id="CHEBI:21137"/>
    </cofactor>
</comment>
<dbReference type="GO" id="GO:0051538">
    <property type="term" value="F:3 iron, 4 sulfur cluster binding"/>
    <property type="evidence" value="ECO:0007669"/>
    <property type="project" value="UniProtKB-KW"/>
</dbReference>
<dbReference type="EMBL" id="CP041235">
    <property type="protein sequence ID" value="QOP43072.1"/>
    <property type="molecule type" value="Genomic_DNA"/>
</dbReference>
<gene>
    <name evidence="16" type="ORF">FJR45_03525</name>
</gene>
<evidence type="ECO:0000256" key="9">
    <source>
        <dbReference type="ARBA" id="ARBA00023002"/>
    </source>
</evidence>
<dbReference type="GO" id="GO:0046872">
    <property type="term" value="F:metal ion binding"/>
    <property type="evidence" value="ECO:0007669"/>
    <property type="project" value="UniProtKB-KW"/>
</dbReference>
<keyword evidence="9" id="KW-0560">Oxidoreductase</keyword>
<dbReference type="Pfam" id="PF14720">
    <property type="entry name" value="NiFe_hyd_SSU_C"/>
    <property type="match status" value="1"/>
</dbReference>
<dbReference type="GO" id="GO:0044569">
    <property type="term" value="C:[Ni-Fe] hydrogenase complex"/>
    <property type="evidence" value="ECO:0007669"/>
    <property type="project" value="TreeGrafter"/>
</dbReference>
<evidence type="ECO:0000256" key="10">
    <source>
        <dbReference type="ARBA" id="ARBA00023004"/>
    </source>
</evidence>
<dbReference type="PANTHER" id="PTHR30013">
    <property type="entry name" value="NIFE / NIFESE HYDROGENASE SMALL SUBUNIT FAMILY MEMBER"/>
    <property type="match status" value="1"/>
</dbReference>
<evidence type="ECO:0000256" key="1">
    <source>
        <dbReference type="ARBA" id="ARBA00001927"/>
    </source>
</evidence>
<keyword evidence="6 13" id="KW-0004">4Fe-4S</keyword>
<feature type="binding site" evidence="13">
    <location>
        <position position="106"/>
    </location>
    <ligand>
        <name>[4Fe-4S] cluster</name>
        <dbReference type="ChEBI" id="CHEBI:49883"/>
        <label>1</label>
    </ligand>
</feature>
<dbReference type="InterPro" id="IPR037148">
    <property type="entry name" value="NiFe-Hase_small_C_sf"/>
</dbReference>
<evidence type="ECO:0000313" key="17">
    <source>
        <dbReference type="Proteomes" id="UP000593719"/>
    </source>
</evidence>
<dbReference type="PANTHER" id="PTHR30013:SF7">
    <property type="entry name" value="HYDROGENASE-2 SMALL CHAIN"/>
    <property type="match status" value="1"/>
</dbReference>
<evidence type="ECO:0000256" key="3">
    <source>
        <dbReference type="ARBA" id="ARBA00004196"/>
    </source>
</evidence>
<dbReference type="InterPro" id="IPR006137">
    <property type="entry name" value="NADH_UbQ_OxRdtase-like_20kDa"/>
</dbReference>
<proteinExistence type="inferred from homology"/>
<evidence type="ECO:0000313" key="16">
    <source>
        <dbReference type="EMBL" id="QOP43072.1"/>
    </source>
</evidence>
<keyword evidence="7 13" id="KW-0479">Metal-binding</keyword>
<keyword evidence="11 13" id="KW-0411">Iron-sulfur</keyword>
<dbReference type="PIRSF" id="PIRSF000310">
    <property type="entry name" value="NiFe_hyd_ssu"/>
    <property type="match status" value="1"/>
</dbReference>